<dbReference type="AlphaFoldDB" id="A0A6N8FMN4"/>
<accession>A0A6N8FMN4</accession>
<organism evidence="1 2">
    <name type="scientific">Gloeocapsopsis dulcis AAB1 = 1H9</name>
    <dbReference type="NCBI Taxonomy" id="1433147"/>
    <lineage>
        <taxon>Bacteria</taxon>
        <taxon>Bacillati</taxon>
        <taxon>Cyanobacteriota</taxon>
        <taxon>Cyanophyceae</taxon>
        <taxon>Oscillatoriophycideae</taxon>
        <taxon>Chroococcales</taxon>
        <taxon>Chroococcaceae</taxon>
        <taxon>Gloeocapsopsis</taxon>
        <taxon>Gloeocapsopsis dulcis</taxon>
    </lineage>
</organism>
<keyword evidence="2" id="KW-1185">Reference proteome</keyword>
<reference evidence="1 2" key="1">
    <citation type="journal article" date="2019" name="Front. Microbiol.">
        <title>Genomic Features for Desiccation Tolerance and Sugar Biosynthesis in the Extremophile Gloeocapsopsis sp. UTEX B3054.</title>
        <authorList>
            <person name="Urrejola C."/>
            <person name="Alcorta J."/>
            <person name="Salas L."/>
            <person name="Vasquez M."/>
            <person name="Polz M.F."/>
            <person name="Vicuna R."/>
            <person name="Diez B."/>
        </authorList>
    </citation>
    <scope>NUCLEOTIDE SEQUENCE [LARGE SCALE GENOMIC DNA]</scope>
    <source>
        <strain evidence="1 2">1H9</strain>
    </source>
</reference>
<sequence>MNEYGLRQVLRKSGKDLFQEDGAPVGIKLLNFWQWSSSDLLSNTLRGRLAEFLVASALGVASGTRVEWDAIDVVSPSGVKVEVKSSAYLQSWRGRPSRITFDIQHKLAPMMKLKPGCL</sequence>
<proteinExistence type="predicted"/>
<comment type="caution">
    <text evidence="1">The sequence shown here is derived from an EMBL/GenBank/DDBJ whole genome shotgun (WGS) entry which is preliminary data.</text>
</comment>
<evidence type="ECO:0000313" key="2">
    <source>
        <dbReference type="Proteomes" id="UP000441797"/>
    </source>
</evidence>
<dbReference type="RefSeq" id="WP_105220353.1">
    <property type="nucleotide sequence ID" value="NZ_CAWNSU010000059.1"/>
</dbReference>
<evidence type="ECO:0000313" key="1">
    <source>
        <dbReference type="EMBL" id="MUL34818.1"/>
    </source>
</evidence>
<protein>
    <submittedName>
        <fullName evidence="1">Uncharacterized protein</fullName>
    </submittedName>
</protein>
<name>A0A6N8FMN4_9CHRO</name>
<dbReference type="OrthoDB" id="541390at2"/>
<dbReference type="EMBL" id="NAPY01000001">
    <property type="protein sequence ID" value="MUL34818.1"/>
    <property type="molecule type" value="Genomic_DNA"/>
</dbReference>
<gene>
    <name evidence="1" type="ORF">BWI75_00175</name>
</gene>
<dbReference type="Proteomes" id="UP000441797">
    <property type="component" value="Unassembled WGS sequence"/>
</dbReference>